<organism evidence="1 2">
    <name type="scientific">[Mycobacterium] burgundiense</name>
    <dbReference type="NCBI Taxonomy" id="3064286"/>
    <lineage>
        <taxon>Bacteria</taxon>
        <taxon>Bacillati</taxon>
        <taxon>Actinomycetota</taxon>
        <taxon>Actinomycetes</taxon>
        <taxon>Mycobacteriales</taxon>
        <taxon>Mycobacteriaceae</taxon>
        <taxon>Mycolicibacterium</taxon>
    </lineage>
</organism>
<accession>A0ABM9L824</accession>
<dbReference type="Proteomes" id="UP001190465">
    <property type="component" value="Chromosome"/>
</dbReference>
<name>A0ABM9L824_9MYCO</name>
<dbReference type="RefSeq" id="WP_308480424.1">
    <property type="nucleotide sequence ID" value="NZ_OY726397.1"/>
</dbReference>
<evidence type="ECO:0000313" key="2">
    <source>
        <dbReference type="Proteomes" id="UP001190465"/>
    </source>
</evidence>
<keyword evidence="2" id="KW-1185">Reference proteome</keyword>
<sequence>MASIAGLRSWPRWSRSWLLQLLRPPDSPTLEEIATPAARREKRFYQPQRDAFIENAAMAREMYRL</sequence>
<protein>
    <submittedName>
        <fullName evidence="1">Uncharacterized protein</fullName>
    </submittedName>
</protein>
<dbReference type="EMBL" id="OY726397">
    <property type="protein sequence ID" value="CAJ1494413.1"/>
    <property type="molecule type" value="Genomic_DNA"/>
</dbReference>
<evidence type="ECO:0000313" key="1">
    <source>
        <dbReference type="EMBL" id="CAJ1494413.1"/>
    </source>
</evidence>
<reference evidence="1 2" key="1">
    <citation type="submission" date="2023-08" db="EMBL/GenBank/DDBJ databases">
        <authorList>
            <person name="Folkvardsen B D."/>
            <person name="Norman A."/>
        </authorList>
    </citation>
    <scope>NUCLEOTIDE SEQUENCE [LARGE SCALE GENOMIC DNA]</scope>
    <source>
        <strain evidence="1 2">Mu0053</strain>
    </source>
</reference>
<proteinExistence type="predicted"/>
<gene>
    <name evidence="1" type="ORF">MU0053_000034</name>
</gene>